<accession>J3M543</accession>
<keyword evidence="2" id="KW-0812">Transmembrane</keyword>
<keyword evidence="2" id="KW-0472">Membrane</keyword>
<gene>
    <name evidence="3" type="primary">LOC102706101</name>
</gene>
<dbReference type="PANTHER" id="PTHR36810:SF1">
    <property type="entry name" value="OS05G0232200 PROTEIN"/>
    <property type="match status" value="1"/>
</dbReference>
<keyword evidence="2" id="KW-1133">Transmembrane helix</keyword>
<feature type="transmembrane region" description="Helical" evidence="2">
    <location>
        <begin position="397"/>
        <end position="417"/>
    </location>
</feature>
<dbReference type="Gramene" id="OB05G17170.1">
    <property type="protein sequence ID" value="OB05G17170.1"/>
    <property type="gene ID" value="OB05G17170"/>
</dbReference>
<evidence type="ECO:0000313" key="3">
    <source>
        <dbReference type="EnsemblPlants" id="OB05G17170.1"/>
    </source>
</evidence>
<name>J3M543_ORYBR</name>
<keyword evidence="4" id="KW-1185">Reference proteome</keyword>
<dbReference type="AlphaFoldDB" id="J3M543"/>
<reference evidence="3" key="1">
    <citation type="journal article" date="2013" name="Nat. Commun.">
        <title>Whole-genome sequencing of Oryza brachyantha reveals mechanisms underlying Oryza genome evolution.</title>
        <authorList>
            <person name="Chen J."/>
            <person name="Huang Q."/>
            <person name="Gao D."/>
            <person name="Wang J."/>
            <person name="Lang Y."/>
            <person name="Liu T."/>
            <person name="Li B."/>
            <person name="Bai Z."/>
            <person name="Luis Goicoechea J."/>
            <person name="Liang C."/>
            <person name="Chen C."/>
            <person name="Zhang W."/>
            <person name="Sun S."/>
            <person name="Liao Y."/>
            <person name="Zhang X."/>
            <person name="Yang L."/>
            <person name="Song C."/>
            <person name="Wang M."/>
            <person name="Shi J."/>
            <person name="Liu G."/>
            <person name="Liu J."/>
            <person name="Zhou H."/>
            <person name="Zhou W."/>
            <person name="Yu Q."/>
            <person name="An N."/>
            <person name="Chen Y."/>
            <person name="Cai Q."/>
            <person name="Wang B."/>
            <person name="Liu B."/>
            <person name="Min J."/>
            <person name="Huang Y."/>
            <person name="Wu H."/>
            <person name="Li Z."/>
            <person name="Zhang Y."/>
            <person name="Yin Y."/>
            <person name="Song W."/>
            <person name="Jiang J."/>
            <person name="Jackson S.A."/>
            <person name="Wing R.A."/>
            <person name="Wang J."/>
            <person name="Chen M."/>
        </authorList>
    </citation>
    <scope>NUCLEOTIDE SEQUENCE [LARGE SCALE GENOMIC DNA]</scope>
    <source>
        <strain evidence="3">cv. IRGC 101232</strain>
    </source>
</reference>
<evidence type="ECO:0000313" key="4">
    <source>
        <dbReference type="Proteomes" id="UP000006038"/>
    </source>
</evidence>
<organism evidence="3">
    <name type="scientific">Oryza brachyantha</name>
    <name type="common">malo sina</name>
    <dbReference type="NCBI Taxonomy" id="4533"/>
    <lineage>
        <taxon>Eukaryota</taxon>
        <taxon>Viridiplantae</taxon>
        <taxon>Streptophyta</taxon>
        <taxon>Embryophyta</taxon>
        <taxon>Tracheophyta</taxon>
        <taxon>Spermatophyta</taxon>
        <taxon>Magnoliopsida</taxon>
        <taxon>Liliopsida</taxon>
        <taxon>Poales</taxon>
        <taxon>Poaceae</taxon>
        <taxon>BOP clade</taxon>
        <taxon>Oryzoideae</taxon>
        <taxon>Oryzeae</taxon>
        <taxon>Oryzinae</taxon>
        <taxon>Oryza</taxon>
    </lineage>
</organism>
<evidence type="ECO:0000256" key="2">
    <source>
        <dbReference type="SAM" id="Phobius"/>
    </source>
</evidence>
<dbReference type="OrthoDB" id="657766at2759"/>
<dbReference type="KEGG" id="obr:102706101"/>
<dbReference type="OMA" id="MVMLLYN"/>
<feature type="region of interest" description="Disordered" evidence="1">
    <location>
        <begin position="191"/>
        <end position="242"/>
    </location>
</feature>
<proteinExistence type="predicted"/>
<dbReference type="HOGENOM" id="CLU_037474_1_0_1"/>
<evidence type="ECO:0000256" key="1">
    <source>
        <dbReference type="SAM" id="MobiDB-lite"/>
    </source>
</evidence>
<dbReference type="STRING" id="4533.J3M543"/>
<dbReference type="RefSeq" id="XP_006654168.1">
    <property type="nucleotide sequence ID" value="XM_006654105.2"/>
</dbReference>
<sequence length="420" mass="45943">MPGSIHVSAAQPSAGTAPLFLQVALGKREYSGSIGQGEFSFPVTSLRESMVMLLYNTDKSLISQAELKTKAVVESGTMDVVFSLDNGGSIILRLQFLLSDEDRKRVQEMRNSAVKRKQQELLSDGYGLSQDIPSEGCQPTLRKSMSLDDLQEKAVLSANTADSQMEDARDSLMQSELSSAVKKMISALESSSPQVLTRIKSESSLKGPSTSSENSTQYSSDKSSSSVAAQQVSGHTEAGTSGKAQLLCDDKISSSRPGKQILLSNKRSNASGQQATSEGRIRRLFREKDMDNSETVMITRQNRSKKRSTPKRRRAIGPYWLEHIHPHVCITTASRQLRELVELEPPLDSFLLIGQFDTKKPNLKVVSMQDQGTCEDKSKNSMVSARGGHGFPVLDGWLINQGVRVVIVIIACGAIFLNNR</sequence>
<reference evidence="3" key="2">
    <citation type="submission" date="2013-04" db="UniProtKB">
        <authorList>
            <consortium name="EnsemblPlants"/>
        </authorList>
    </citation>
    <scope>IDENTIFICATION</scope>
</reference>
<feature type="compositionally biased region" description="Low complexity" evidence="1">
    <location>
        <begin position="209"/>
        <end position="233"/>
    </location>
</feature>
<dbReference type="GeneID" id="102706101"/>
<dbReference type="eggNOG" id="ENOG502RZ0K">
    <property type="taxonomic scope" value="Eukaryota"/>
</dbReference>
<dbReference type="PANTHER" id="PTHR36810">
    <property type="entry name" value="BNACNNG47150D PROTEIN"/>
    <property type="match status" value="1"/>
</dbReference>
<dbReference type="Proteomes" id="UP000006038">
    <property type="component" value="Chromosome 5"/>
</dbReference>
<protein>
    <submittedName>
        <fullName evidence="3">Uncharacterized protein</fullName>
    </submittedName>
</protein>
<dbReference type="EnsemblPlants" id="OB05G17170.1">
    <property type="protein sequence ID" value="OB05G17170.1"/>
    <property type="gene ID" value="OB05G17170"/>
</dbReference>